<dbReference type="InterPro" id="IPR039298">
    <property type="entry name" value="ACOT13"/>
</dbReference>
<comment type="caution">
    <text evidence="4">The sequence shown here is derived from an EMBL/GenBank/DDBJ whole genome shotgun (WGS) entry which is preliminary data.</text>
</comment>
<dbReference type="Proteomes" id="UP000284842">
    <property type="component" value="Unassembled WGS sequence"/>
</dbReference>
<sequence length="190" mass="20580">MSDSDFDPESFDISNIAGNAPDEVKRMFGDPGAFFINRRPFGVDNKIFGEDIQKRLKVTEISIVPKAEESKKTEARFVMETEVAEDMLNGGGNIHGGCSAFLVDLCSSFALLALGFASSGEVNPSVSQSLNLVYHSPAQLGDKLRIINTTLTLGARAQSARTEIWNATHHRLVVSGTHIKMVPSAPKSNL</sequence>
<protein>
    <recommendedName>
        <fullName evidence="3">Thioesterase domain-containing protein</fullName>
    </recommendedName>
</protein>
<dbReference type="CDD" id="cd03443">
    <property type="entry name" value="PaaI_thioesterase"/>
    <property type="match status" value="1"/>
</dbReference>
<keyword evidence="2" id="KW-0378">Hydrolase</keyword>
<comment type="similarity">
    <text evidence="1">Belongs to the thioesterase PaaI family.</text>
</comment>
<dbReference type="OrthoDB" id="2831072at2759"/>
<dbReference type="STRING" id="181874.A0A409VEA2"/>
<evidence type="ECO:0000259" key="3">
    <source>
        <dbReference type="Pfam" id="PF03061"/>
    </source>
</evidence>
<evidence type="ECO:0000256" key="2">
    <source>
        <dbReference type="ARBA" id="ARBA00022801"/>
    </source>
</evidence>
<dbReference type="GO" id="GO:0047617">
    <property type="term" value="F:fatty acyl-CoA hydrolase activity"/>
    <property type="evidence" value="ECO:0007669"/>
    <property type="project" value="InterPro"/>
</dbReference>
<gene>
    <name evidence="4" type="ORF">CVT24_005797</name>
</gene>
<dbReference type="Pfam" id="PF03061">
    <property type="entry name" value="4HBT"/>
    <property type="match status" value="1"/>
</dbReference>
<evidence type="ECO:0000313" key="5">
    <source>
        <dbReference type="Proteomes" id="UP000284842"/>
    </source>
</evidence>
<dbReference type="SUPFAM" id="SSF54637">
    <property type="entry name" value="Thioesterase/thiol ester dehydrase-isomerase"/>
    <property type="match status" value="1"/>
</dbReference>
<accession>A0A409VEA2</accession>
<proteinExistence type="inferred from homology"/>
<dbReference type="AlphaFoldDB" id="A0A409VEA2"/>
<organism evidence="4 5">
    <name type="scientific">Panaeolus cyanescens</name>
    <dbReference type="NCBI Taxonomy" id="181874"/>
    <lineage>
        <taxon>Eukaryota</taxon>
        <taxon>Fungi</taxon>
        <taxon>Dikarya</taxon>
        <taxon>Basidiomycota</taxon>
        <taxon>Agaricomycotina</taxon>
        <taxon>Agaricomycetes</taxon>
        <taxon>Agaricomycetidae</taxon>
        <taxon>Agaricales</taxon>
        <taxon>Agaricineae</taxon>
        <taxon>Galeropsidaceae</taxon>
        <taxon>Panaeolus</taxon>
    </lineage>
</organism>
<dbReference type="InterPro" id="IPR006683">
    <property type="entry name" value="Thioestr_dom"/>
</dbReference>
<evidence type="ECO:0000256" key="1">
    <source>
        <dbReference type="ARBA" id="ARBA00008324"/>
    </source>
</evidence>
<feature type="domain" description="Thioesterase" evidence="3">
    <location>
        <begin position="91"/>
        <end position="170"/>
    </location>
</feature>
<keyword evidence="5" id="KW-1185">Reference proteome</keyword>
<dbReference type="InterPro" id="IPR029069">
    <property type="entry name" value="HotDog_dom_sf"/>
</dbReference>
<dbReference type="PANTHER" id="PTHR21660">
    <property type="entry name" value="THIOESTERASE SUPERFAMILY MEMBER-RELATED"/>
    <property type="match status" value="1"/>
</dbReference>
<reference evidence="4 5" key="1">
    <citation type="journal article" date="2018" name="Evol. Lett.">
        <title>Horizontal gene cluster transfer increased hallucinogenic mushroom diversity.</title>
        <authorList>
            <person name="Reynolds H.T."/>
            <person name="Vijayakumar V."/>
            <person name="Gluck-Thaler E."/>
            <person name="Korotkin H.B."/>
            <person name="Matheny P.B."/>
            <person name="Slot J.C."/>
        </authorList>
    </citation>
    <scope>NUCLEOTIDE SEQUENCE [LARGE SCALE GENOMIC DNA]</scope>
    <source>
        <strain evidence="4 5">2629</strain>
    </source>
</reference>
<evidence type="ECO:0000313" key="4">
    <source>
        <dbReference type="EMBL" id="PPQ63157.1"/>
    </source>
</evidence>
<dbReference type="Gene3D" id="3.10.129.10">
    <property type="entry name" value="Hotdog Thioesterase"/>
    <property type="match status" value="1"/>
</dbReference>
<name>A0A409VEA2_9AGAR</name>
<dbReference type="InParanoid" id="A0A409VEA2"/>
<dbReference type="EMBL" id="NHTK01006130">
    <property type="protein sequence ID" value="PPQ63157.1"/>
    <property type="molecule type" value="Genomic_DNA"/>
</dbReference>
<dbReference type="PANTHER" id="PTHR21660:SF1">
    <property type="entry name" value="ACYL-COENZYME A THIOESTERASE 13"/>
    <property type="match status" value="1"/>
</dbReference>